<dbReference type="OrthoDB" id="5985335at2759"/>
<evidence type="ECO:0000259" key="9">
    <source>
        <dbReference type="PROSITE" id="PS50994"/>
    </source>
</evidence>
<dbReference type="Gene3D" id="3.30.420.10">
    <property type="entry name" value="Ribonuclease H-like superfamily/Ribonuclease H"/>
    <property type="match status" value="1"/>
</dbReference>
<protein>
    <recommendedName>
        <fullName evidence="1">RNA-directed DNA polymerase</fullName>
        <ecNumber evidence="1">2.7.7.49</ecNumber>
    </recommendedName>
</protein>
<dbReference type="PANTHER" id="PTHR37984">
    <property type="entry name" value="PROTEIN CBG26694"/>
    <property type="match status" value="1"/>
</dbReference>
<feature type="compositionally biased region" description="Polar residues" evidence="8">
    <location>
        <begin position="571"/>
        <end position="595"/>
    </location>
</feature>
<name>A0A8S4QDS0_9NEOP</name>
<dbReference type="GO" id="GO:0015074">
    <property type="term" value="P:DNA integration"/>
    <property type="evidence" value="ECO:0007669"/>
    <property type="project" value="InterPro"/>
</dbReference>
<comment type="caution">
    <text evidence="10">The sequence shown here is derived from an EMBL/GenBank/DDBJ whole genome shotgun (WGS) entry which is preliminary data.</text>
</comment>
<evidence type="ECO:0000256" key="4">
    <source>
        <dbReference type="ARBA" id="ARBA00022722"/>
    </source>
</evidence>
<dbReference type="FunFam" id="3.10.20.370:FF:000001">
    <property type="entry name" value="Retrovirus-related Pol polyprotein from transposon 17.6-like protein"/>
    <property type="match status" value="1"/>
</dbReference>
<dbReference type="InterPro" id="IPR001584">
    <property type="entry name" value="Integrase_cat-core"/>
</dbReference>
<dbReference type="SUPFAM" id="SSF53098">
    <property type="entry name" value="Ribonuclease H-like"/>
    <property type="match status" value="1"/>
</dbReference>
<dbReference type="GO" id="GO:0004519">
    <property type="term" value="F:endonuclease activity"/>
    <property type="evidence" value="ECO:0007669"/>
    <property type="project" value="UniProtKB-KW"/>
</dbReference>
<keyword evidence="4" id="KW-0540">Nuclease</keyword>
<evidence type="ECO:0000256" key="5">
    <source>
        <dbReference type="ARBA" id="ARBA00022759"/>
    </source>
</evidence>
<dbReference type="Gene3D" id="3.10.20.370">
    <property type="match status" value="1"/>
</dbReference>
<dbReference type="InterPro" id="IPR043502">
    <property type="entry name" value="DNA/RNA_pol_sf"/>
</dbReference>
<dbReference type="FunFam" id="1.10.340.70:FF:000003">
    <property type="entry name" value="Protein CBG25708"/>
    <property type="match status" value="1"/>
</dbReference>
<keyword evidence="5" id="KW-0255">Endonuclease</keyword>
<evidence type="ECO:0000313" key="11">
    <source>
        <dbReference type="Proteomes" id="UP000838756"/>
    </source>
</evidence>
<keyword evidence="2" id="KW-0808">Transferase</keyword>
<gene>
    <name evidence="10" type="primary">jg24068</name>
    <name evidence="10" type="ORF">PAEG_LOCUS1291</name>
</gene>
<evidence type="ECO:0000256" key="2">
    <source>
        <dbReference type="ARBA" id="ARBA00022679"/>
    </source>
</evidence>
<keyword evidence="7" id="KW-0695">RNA-directed DNA polymerase</keyword>
<keyword evidence="3" id="KW-0548">Nucleotidyltransferase</keyword>
<keyword evidence="11" id="KW-1185">Reference proteome</keyword>
<dbReference type="InterPro" id="IPR041373">
    <property type="entry name" value="RT_RNaseH"/>
</dbReference>
<dbReference type="SUPFAM" id="SSF56672">
    <property type="entry name" value="DNA/RNA polymerases"/>
    <property type="match status" value="1"/>
</dbReference>
<evidence type="ECO:0000256" key="1">
    <source>
        <dbReference type="ARBA" id="ARBA00012493"/>
    </source>
</evidence>
<dbReference type="InterPro" id="IPR041588">
    <property type="entry name" value="Integrase_H2C2"/>
</dbReference>
<dbReference type="Pfam" id="PF17921">
    <property type="entry name" value="Integrase_H2C2"/>
    <property type="match status" value="1"/>
</dbReference>
<dbReference type="PROSITE" id="PS50994">
    <property type="entry name" value="INTEGRASE"/>
    <property type="match status" value="1"/>
</dbReference>
<dbReference type="EMBL" id="CAKXAJ010004466">
    <property type="protein sequence ID" value="CAH2208756.1"/>
    <property type="molecule type" value="Genomic_DNA"/>
</dbReference>
<feature type="non-terminal residue" evidence="10">
    <location>
        <position position="601"/>
    </location>
</feature>
<dbReference type="GO" id="GO:0003676">
    <property type="term" value="F:nucleic acid binding"/>
    <property type="evidence" value="ECO:0007669"/>
    <property type="project" value="InterPro"/>
</dbReference>
<keyword evidence="6" id="KW-0378">Hydrolase</keyword>
<dbReference type="PANTHER" id="PTHR37984:SF5">
    <property type="entry name" value="PROTEIN NYNRIN-LIKE"/>
    <property type="match status" value="1"/>
</dbReference>
<evidence type="ECO:0000256" key="6">
    <source>
        <dbReference type="ARBA" id="ARBA00022801"/>
    </source>
</evidence>
<dbReference type="InterPro" id="IPR050951">
    <property type="entry name" value="Retrovirus_Pol_polyprotein"/>
</dbReference>
<organism evidence="10 11">
    <name type="scientific">Pararge aegeria aegeria</name>
    <dbReference type="NCBI Taxonomy" id="348720"/>
    <lineage>
        <taxon>Eukaryota</taxon>
        <taxon>Metazoa</taxon>
        <taxon>Ecdysozoa</taxon>
        <taxon>Arthropoda</taxon>
        <taxon>Hexapoda</taxon>
        <taxon>Insecta</taxon>
        <taxon>Pterygota</taxon>
        <taxon>Neoptera</taxon>
        <taxon>Endopterygota</taxon>
        <taxon>Lepidoptera</taxon>
        <taxon>Glossata</taxon>
        <taxon>Ditrysia</taxon>
        <taxon>Papilionoidea</taxon>
        <taxon>Nymphalidae</taxon>
        <taxon>Satyrinae</taxon>
        <taxon>Satyrini</taxon>
        <taxon>Parargina</taxon>
        <taxon>Pararge</taxon>
    </lineage>
</organism>
<dbReference type="Proteomes" id="UP000838756">
    <property type="component" value="Unassembled WGS sequence"/>
</dbReference>
<feature type="domain" description="Integrase catalytic" evidence="9">
    <location>
        <begin position="321"/>
        <end position="473"/>
    </location>
</feature>
<dbReference type="Pfam" id="PF00665">
    <property type="entry name" value="rve"/>
    <property type="match status" value="1"/>
</dbReference>
<reference evidence="10" key="1">
    <citation type="submission" date="2022-03" db="EMBL/GenBank/DDBJ databases">
        <authorList>
            <person name="Lindestad O."/>
        </authorList>
    </citation>
    <scope>NUCLEOTIDE SEQUENCE</scope>
</reference>
<dbReference type="Pfam" id="PF17917">
    <property type="entry name" value="RT_RNaseH"/>
    <property type="match status" value="1"/>
</dbReference>
<evidence type="ECO:0000256" key="8">
    <source>
        <dbReference type="SAM" id="MobiDB-lite"/>
    </source>
</evidence>
<dbReference type="AlphaFoldDB" id="A0A8S4QDS0"/>
<dbReference type="CDD" id="cd09274">
    <property type="entry name" value="RNase_HI_RT_Ty3"/>
    <property type="match status" value="1"/>
</dbReference>
<dbReference type="GO" id="GO:0003964">
    <property type="term" value="F:RNA-directed DNA polymerase activity"/>
    <property type="evidence" value="ECO:0007669"/>
    <property type="project" value="UniProtKB-KW"/>
</dbReference>
<dbReference type="InterPro" id="IPR012337">
    <property type="entry name" value="RNaseH-like_sf"/>
</dbReference>
<dbReference type="EC" id="2.7.7.49" evidence="1"/>
<evidence type="ECO:0000256" key="3">
    <source>
        <dbReference type="ARBA" id="ARBA00022695"/>
    </source>
</evidence>
<dbReference type="InterPro" id="IPR036397">
    <property type="entry name" value="RNaseH_sf"/>
</dbReference>
<evidence type="ECO:0000256" key="7">
    <source>
        <dbReference type="ARBA" id="ARBA00022918"/>
    </source>
</evidence>
<sequence>MAPLYSLLKAGVAFEWSRECENAFAMVKKQLVSSDVLVHYSIDLPLILTTDASSVGIGAVISQLTAEGERPVAFSSRSLSSSERAYSQIDREALSIVFGVRKFHQYLYGRKFTLRTDHKPLTFIFGNKVGIPVMAASRLQRWAVLLSGYNYDIEFVSSSKNCADALSRLPSHSSNIREPKNEVTYVNFVEDFLPITHDDIKKKSSKDLLLSKVMSCIQSGWPASCSDERMRPYYLRRHELYCERGCIMWGYRLVVPDSLQKGILKQLHVGHLGIVKAKSLARSYVWWPNIDAQIEATCKQCETCAMEADAPPRTTSQPWPYHLQPWSRLHLDFLGPINGKTFLVLIDSTSKWLEIFEMSSTKATSVIKVLRQTFARFGLPLEVTSDQGPPFSSTEFKNFLMNNGIRQSFSPAYHPSSNGAAENAVKLCKRTIRKAQRDNVDLDAALQAFLLAYRNSIHCTTGESPAAILQRRALRSRFDLLRSERARADRVRDEQSRQVALAGGISRVLTPGDSIWAREYGSRDRWSKGTVTASEGSRRYLVDTGNDRVLSRHVDQIRRRSHMSDVPCPVSSANDNQEASLQEAISATSDNTGQGVSAEET</sequence>
<evidence type="ECO:0000313" key="10">
    <source>
        <dbReference type="EMBL" id="CAH2208756.1"/>
    </source>
</evidence>
<dbReference type="Gene3D" id="1.10.340.70">
    <property type="match status" value="1"/>
</dbReference>
<dbReference type="FunFam" id="3.30.420.10:FF:000063">
    <property type="entry name" value="Retrovirus-related Pol polyprotein from transposon 297-like Protein"/>
    <property type="match status" value="1"/>
</dbReference>
<feature type="region of interest" description="Disordered" evidence="8">
    <location>
        <begin position="558"/>
        <end position="601"/>
    </location>
</feature>
<accession>A0A8S4QDS0</accession>
<dbReference type="GO" id="GO:0042575">
    <property type="term" value="C:DNA polymerase complex"/>
    <property type="evidence" value="ECO:0007669"/>
    <property type="project" value="UniProtKB-ARBA"/>
</dbReference>
<proteinExistence type="predicted"/>